<evidence type="ECO:0000313" key="1">
    <source>
        <dbReference type="EMBL" id="MBA2874975.1"/>
    </source>
</evidence>
<gene>
    <name evidence="1" type="ORF">HNR31_001746</name>
</gene>
<evidence type="ECO:0000313" key="2">
    <source>
        <dbReference type="Proteomes" id="UP000523087"/>
    </source>
</evidence>
<comment type="caution">
    <text evidence="1">The sequence shown here is derived from an EMBL/GenBank/DDBJ whole genome shotgun (WGS) entry which is preliminary data.</text>
</comment>
<dbReference type="Proteomes" id="UP000523087">
    <property type="component" value="Unassembled WGS sequence"/>
</dbReference>
<name>A0A7W0BYW4_9BACL</name>
<organism evidence="1 2">
    <name type="scientific">Thermaerobacillus caldiproteolyticus</name>
    <dbReference type="NCBI Taxonomy" id="247480"/>
    <lineage>
        <taxon>Bacteria</taxon>
        <taxon>Bacillati</taxon>
        <taxon>Bacillota</taxon>
        <taxon>Bacilli</taxon>
        <taxon>Bacillales</taxon>
        <taxon>Anoxybacillaceae</taxon>
        <taxon>Thermaerobacillus</taxon>
    </lineage>
</organism>
<dbReference type="RefSeq" id="WP_181555828.1">
    <property type="nucleotide sequence ID" value="NZ_CP064060.1"/>
</dbReference>
<protein>
    <submittedName>
        <fullName evidence="1">Uncharacterized protein</fullName>
    </submittedName>
</protein>
<reference evidence="1 2" key="1">
    <citation type="submission" date="2020-07" db="EMBL/GenBank/DDBJ databases">
        <title>Genomic Encyclopedia of Type Strains, Phase IV (KMG-IV): sequencing the most valuable type-strain genomes for metagenomic binning, comparative biology and taxonomic classification.</title>
        <authorList>
            <person name="Goeker M."/>
        </authorList>
    </citation>
    <scope>NUCLEOTIDE SEQUENCE [LARGE SCALE GENOMIC DNA]</scope>
    <source>
        <strain evidence="1 2">DSM 15730</strain>
    </source>
</reference>
<accession>A0A7W0BYW4</accession>
<dbReference type="AlphaFoldDB" id="A0A7W0BYW4"/>
<proteinExistence type="predicted"/>
<sequence>MLTVSGAYDSFFYYVHRPILERSPLLSVFPITAVNVASNRYDTARLNEYVPQRKKTAAQKILVDITGKGQWINECI</sequence>
<dbReference type="EMBL" id="JACDUT010000004">
    <property type="protein sequence ID" value="MBA2874975.1"/>
    <property type="molecule type" value="Genomic_DNA"/>
</dbReference>
<keyword evidence="2" id="KW-1185">Reference proteome</keyword>